<organism evidence="1 2">
    <name type="scientific">Exidia glandulosa HHB12029</name>
    <dbReference type="NCBI Taxonomy" id="1314781"/>
    <lineage>
        <taxon>Eukaryota</taxon>
        <taxon>Fungi</taxon>
        <taxon>Dikarya</taxon>
        <taxon>Basidiomycota</taxon>
        <taxon>Agaricomycotina</taxon>
        <taxon>Agaricomycetes</taxon>
        <taxon>Auriculariales</taxon>
        <taxon>Exidiaceae</taxon>
        <taxon>Exidia</taxon>
    </lineage>
</organism>
<dbReference type="Proteomes" id="UP000077266">
    <property type="component" value="Unassembled WGS sequence"/>
</dbReference>
<reference evidence="1 2" key="1">
    <citation type="journal article" date="2016" name="Mol. Biol. Evol.">
        <title>Comparative Genomics of Early-Diverging Mushroom-Forming Fungi Provides Insights into the Origins of Lignocellulose Decay Capabilities.</title>
        <authorList>
            <person name="Nagy L.G."/>
            <person name="Riley R."/>
            <person name="Tritt A."/>
            <person name="Adam C."/>
            <person name="Daum C."/>
            <person name="Floudas D."/>
            <person name="Sun H."/>
            <person name="Yadav J.S."/>
            <person name="Pangilinan J."/>
            <person name="Larsson K.H."/>
            <person name="Matsuura K."/>
            <person name="Barry K."/>
            <person name="Labutti K."/>
            <person name="Kuo R."/>
            <person name="Ohm R.A."/>
            <person name="Bhattacharya S.S."/>
            <person name="Shirouzu T."/>
            <person name="Yoshinaga Y."/>
            <person name="Martin F.M."/>
            <person name="Grigoriev I.V."/>
            <person name="Hibbett D.S."/>
        </authorList>
    </citation>
    <scope>NUCLEOTIDE SEQUENCE [LARGE SCALE GENOMIC DNA]</scope>
    <source>
        <strain evidence="1 2">HHB12029</strain>
    </source>
</reference>
<name>A0A165EPZ2_EXIGL</name>
<protein>
    <submittedName>
        <fullName evidence="1">Uncharacterized protein</fullName>
    </submittedName>
</protein>
<dbReference type="EMBL" id="KV426125">
    <property type="protein sequence ID" value="KZV87441.1"/>
    <property type="molecule type" value="Genomic_DNA"/>
</dbReference>
<evidence type="ECO:0000313" key="2">
    <source>
        <dbReference type="Proteomes" id="UP000077266"/>
    </source>
</evidence>
<accession>A0A165EPZ2</accession>
<proteinExistence type="predicted"/>
<keyword evidence="2" id="KW-1185">Reference proteome</keyword>
<dbReference type="InParanoid" id="A0A165EPZ2"/>
<gene>
    <name evidence="1" type="ORF">EXIGLDRAFT_723717</name>
</gene>
<evidence type="ECO:0000313" key="1">
    <source>
        <dbReference type="EMBL" id="KZV87441.1"/>
    </source>
</evidence>
<dbReference type="AlphaFoldDB" id="A0A165EPZ2"/>
<sequence length="165" mass="19143">MQPIVVLPAEPLEYCAMRPKCRTDARCRLWNEQNWKYLPPKLWLTKLVSWLRGPLILNPHERALLQYFLGLGKPPARKRGEPRTQKPHKLIKAERRITLERVLDVLYDLRNFLVPGDPFYDMLATDKFSAVKSVRPVPGRARRESSLALVGNRQVHDVQGSRHCA</sequence>